<dbReference type="Proteomes" id="UP001476950">
    <property type="component" value="Unassembled WGS sequence"/>
</dbReference>
<sequence length="386" mass="40903">MANFHLFASPVWHLYHSIYDVQPMKFKYLLLLASSVWFVGVTASLAAPLRAVNQLTAIRFTPEASVAPETYRNCQTISPAVVTVYAGNETGSGSIVSPQGLIITSNHVVSDRAGGQPIMAQTAGGEQYQGRVVKVDVRNDLALIQLDTQARFPTVQLADVSGIQPGQEVCAIGSPYGRPGVLSEGTLSLVRGNGDLQAKIRLYPGNSGGPLLNPQGKMIGVNRAILESPTGKNTGISFATSVQAVRTLLGASTLQTPATGNAHLALNGQRSIVPAPRVNEGAWIVPTAPSAINPFPAGVDTLRSPANSNSKRLGMTIDVRNLVVQQVQSGSAAAMSGLRSGDRLIAVNGQRLWGFNTLQSFLDRQPDSASFTIARGQQLARVQVRF</sequence>
<feature type="domain" description="PDZ" evidence="4">
    <location>
        <begin position="298"/>
        <end position="377"/>
    </location>
</feature>
<evidence type="ECO:0000259" key="4">
    <source>
        <dbReference type="PROSITE" id="PS50106"/>
    </source>
</evidence>
<organism evidence="5 6">
    <name type="scientific">Stenomitos frigidus AS-A4</name>
    <dbReference type="NCBI Taxonomy" id="2933935"/>
    <lineage>
        <taxon>Bacteria</taxon>
        <taxon>Bacillati</taxon>
        <taxon>Cyanobacteriota</taxon>
        <taxon>Cyanophyceae</taxon>
        <taxon>Leptolyngbyales</taxon>
        <taxon>Leptolyngbyaceae</taxon>
        <taxon>Stenomitos</taxon>
    </lineage>
</organism>
<dbReference type="InterPro" id="IPR009003">
    <property type="entry name" value="Peptidase_S1_PA"/>
</dbReference>
<dbReference type="SUPFAM" id="SSF50494">
    <property type="entry name" value="Trypsin-like serine proteases"/>
    <property type="match status" value="1"/>
</dbReference>
<evidence type="ECO:0000256" key="1">
    <source>
        <dbReference type="ARBA" id="ARBA00010541"/>
    </source>
</evidence>
<keyword evidence="6" id="KW-1185">Reference proteome</keyword>
<keyword evidence="3" id="KW-0378">Hydrolase</keyword>
<comment type="similarity">
    <text evidence="1">Belongs to the peptidase S1C family.</text>
</comment>
<dbReference type="InterPro" id="IPR001478">
    <property type="entry name" value="PDZ"/>
</dbReference>
<dbReference type="PANTHER" id="PTHR22939:SF129">
    <property type="entry name" value="SERINE PROTEASE HTRA2, MITOCHONDRIAL"/>
    <property type="match status" value="1"/>
</dbReference>
<dbReference type="InterPro" id="IPR001940">
    <property type="entry name" value="Peptidase_S1C"/>
</dbReference>
<evidence type="ECO:0000256" key="3">
    <source>
        <dbReference type="ARBA" id="ARBA00022801"/>
    </source>
</evidence>
<protein>
    <submittedName>
        <fullName evidence="5">S1C family serine protease</fullName>
    </submittedName>
</protein>
<dbReference type="PANTHER" id="PTHR22939">
    <property type="entry name" value="SERINE PROTEASE FAMILY S1C HTRA-RELATED"/>
    <property type="match status" value="1"/>
</dbReference>
<dbReference type="Pfam" id="PF17820">
    <property type="entry name" value="PDZ_6"/>
    <property type="match status" value="1"/>
</dbReference>
<dbReference type="InterPro" id="IPR036034">
    <property type="entry name" value="PDZ_sf"/>
</dbReference>
<dbReference type="SMART" id="SM00228">
    <property type="entry name" value="PDZ"/>
    <property type="match status" value="1"/>
</dbReference>
<dbReference type="GO" id="GO:0008233">
    <property type="term" value="F:peptidase activity"/>
    <property type="evidence" value="ECO:0007669"/>
    <property type="project" value="UniProtKB-KW"/>
</dbReference>
<evidence type="ECO:0000313" key="6">
    <source>
        <dbReference type="Proteomes" id="UP001476950"/>
    </source>
</evidence>
<comment type="caution">
    <text evidence="5">The sequence shown here is derived from an EMBL/GenBank/DDBJ whole genome shotgun (WGS) entry which is preliminary data.</text>
</comment>
<dbReference type="GO" id="GO:0006508">
    <property type="term" value="P:proteolysis"/>
    <property type="evidence" value="ECO:0007669"/>
    <property type="project" value="UniProtKB-KW"/>
</dbReference>
<keyword evidence="2 5" id="KW-0645">Protease</keyword>
<dbReference type="Gene3D" id="2.40.10.120">
    <property type="match status" value="1"/>
</dbReference>
<dbReference type="SUPFAM" id="SSF50156">
    <property type="entry name" value="PDZ domain-like"/>
    <property type="match status" value="1"/>
</dbReference>
<dbReference type="RefSeq" id="WP_206756082.1">
    <property type="nucleotide sequence ID" value="NZ_JAMPLM010000043.1"/>
</dbReference>
<dbReference type="Pfam" id="PF13365">
    <property type="entry name" value="Trypsin_2"/>
    <property type="match status" value="1"/>
</dbReference>
<dbReference type="PROSITE" id="PS50106">
    <property type="entry name" value="PDZ"/>
    <property type="match status" value="1"/>
</dbReference>
<dbReference type="PRINTS" id="PR00834">
    <property type="entry name" value="PROTEASES2C"/>
</dbReference>
<dbReference type="Gene3D" id="2.30.42.10">
    <property type="match status" value="1"/>
</dbReference>
<gene>
    <name evidence="5" type="ORF">NDI38_25650</name>
</gene>
<accession>A0ABV0KRB6</accession>
<proteinExistence type="inferred from homology"/>
<evidence type="ECO:0000313" key="5">
    <source>
        <dbReference type="EMBL" id="MEP1061760.1"/>
    </source>
</evidence>
<evidence type="ECO:0000256" key="2">
    <source>
        <dbReference type="ARBA" id="ARBA00022670"/>
    </source>
</evidence>
<reference evidence="5 6" key="1">
    <citation type="submission" date="2022-04" db="EMBL/GenBank/DDBJ databases">
        <title>Positive selection, recombination, and allopatry shape intraspecific diversity of widespread and dominant cyanobacteria.</title>
        <authorList>
            <person name="Wei J."/>
            <person name="Shu W."/>
            <person name="Hu C."/>
        </authorList>
    </citation>
    <scope>NUCLEOTIDE SEQUENCE [LARGE SCALE GENOMIC DNA]</scope>
    <source>
        <strain evidence="5 6">AS-A4</strain>
    </source>
</reference>
<dbReference type="EMBL" id="JAMPLM010000043">
    <property type="protein sequence ID" value="MEP1061760.1"/>
    <property type="molecule type" value="Genomic_DNA"/>
</dbReference>
<name>A0ABV0KRB6_9CYAN</name>
<dbReference type="InterPro" id="IPR041489">
    <property type="entry name" value="PDZ_6"/>
</dbReference>